<evidence type="ECO:0000313" key="7">
    <source>
        <dbReference type="EMBL" id="AKS47037.1"/>
    </source>
</evidence>
<organism evidence="7 8">
    <name type="scientific">Octadecabacter temperatus</name>
    <dbReference type="NCBI Taxonomy" id="1458307"/>
    <lineage>
        <taxon>Bacteria</taxon>
        <taxon>Pseudomonadati</taxon>
        <taxon>Pseudomonadota</taxon>
        <taxon>Alphaproteobacteria</taxon>
        <taxon>Rhodobacterales</taxon>
        <taxon>Roseobacteraceae</taxon>
        <taxon>Octadecabacter</taxon>
    </lineage>
</organism>
<dbReference type="Pfam" id="PF02954">
    <property type="entry name" value="HTH_8"/>
    <property type="match status" value="1"/>
</dbReference>
<dbReference type="InterPro" id="IPR002197">
    <property type="entry name" value="HTH_Fis"/>
</dbReference>
<dbReference type="Gene3D" id="3.40.50.300">
    <property type="entry name" value="P-loop containing nucleotide triphosphate hydrolases"/>
    <property type="match status" value="1"/>
</dbReference>
<keyword evidence="1" id="KW-0597">Phosphoprotein</keyword>
<dbReference type="PRINTS" id="PR01590">
    <property type="entry name" value="HTHFIS"/>
</dbReference>
<dbReference type="PROSITE" id="PS50110">
    <property type="entry name" value="RESPONSE_REGULATORY"/>
    <property type="match status" value="1"/>
</dbReference>
<dbReference type="Pfam" id="PF25601">
    <property type="entry name" value="AAA_lid_14"/>
    <property type="match status" value="1"/>
</dbReference>
<dbReference type="InterPro" id="IPR002078">
    <property type="entry name" value="Sigma_54_int"/>
</dbReference>
<evidence type="ECO:0000256" key="4">
    <source>
        <dbReference type="ARBA" id="ARBA00023012"/>
    </source>
</evidence>
<dbReference type="SMART" id="SM00448">
    <property type="entry name" value="REC"/>
    <property type="match status" value="1"/>
</dbReference>
<dbReference type="EMBL" id="CP012160">
    <property type="protein sequence ID" value="AKS47037.1"/>
    <property type="molecule type" value="Genomic_DNA"/>
</dbReference>
<evidence type="ECO:0000313" key="8">
    <source>
        <dbReference type="Proteomes" id="UP000067444"/>
    </source>
</evidence>
<dbReference type="InterPro" id="IPR027417">
    <property type="entry name" value="P-loop_NTPase"/>
</dbReference>
<keyword evidence="5" id="KW-0805">Transcription regulation</keyword>
<dbReference type="Pfam" id="PF00072">
    <property type="entry name" value="Response_reg"/>
    <property type="match status" value="1"/>
</dbReference>
<dbReference type="InterPro" id="IPR001789">
    <property type="entry name" value="Sig_transdc_resp-reg_receiver"/>
</dbReference>
<evidence type="ECO:0000256" key="6">
    <source>
        <dbReference type="ARBA" id="ARBA00023163"/>
    </source>
</evidence>
<accession>A0A0K0Y847</accession>
<evidence type="ECO:0000256" key="2">
    <source>
        <dbReference type="ARBA" id="ARBA00022741"/>
    </source>
</evidence>
<dbReference type="GO" id="GO:0005524">
    <property type="term" value="F:ATP binding"/>
    <property type="evidence" value="ECO:0007669"/>
    <property type="project" value="UniProtKB-KW"/>
</dbReference>
<dbReference type="SUPFAM" id="SSF52540">
    <property type="entry name" value="P-loop containing nucleoside triphosphate hydrolases"/>
    <property type="match status" value="1"/>
</dbReference>
<dbReference type="OrthoDB" id="9802388at2"/>
<dbReference type="PROSITE" id="PS50045">
    <property type="entry name" value="SIGMA54_INTERACT_4"/>
    <property type="match status" value="1"/>
</dbReference>
<keyword evidence="2" id="KW-0547">Nucleotide-binding</keyword>
<evidence type="ECO:0000256" key="5">
    <source>
        <dbReference type="ARBA" id="ARBA00023015"/>
    </source>
</evidence>
<dbReference type="InterPro" id="IPR011006">
    <property type="entry name" value="CheY-like_superfamily"/>
</dbReference>
<evidence type="ECO:0000256" key="3">
    <source>
        <dbReference type="ARBA" id="ARBA00022840"/>
    </source>
</evidence>
<dbReference type="PATRIC" id="fig|1458307.3.peg.2530"/>
<dbReference type="PANTHER" id="PTHR32071">
    <property type="entry name" value="TRANSCRIPTIONAL REGULATORY PROTEIN"/>
    <property type="match status" value="1"/>
</dbReference>
<dbReference type="InterPro" id="IPR009057">
    <property type="entry name" value="Homeodomain-like_sf"/>
</dbReference>
<evidence type="ECO:0000256" key="1">
    <source>
        <dbReference type="ARBA" id="ARBA00022553"/>
    </source>
</evidence>
<dbReference type="SUPFAM" id="SSF46689">
    <property type="entry name" value="Homeodomain-like"/>
    <property type="match status" value="1"/>
</dbReference>
<dbReference type="Gene3D" id="3.40.50.2300">
    <property type="match status" value="1"/>
</dbReference>
<dbReference type="SUPFAM" id="SSF52172">
    <property type="entry name" value="CheY-like"/>
    <property type="match status" value="1"/>
</dbReference>
<name>A0A0K0Y847_9RHOB</name>
<keyword evidence="4" id="KW-0902">Two-component regulatory system</keyword>
<dbReference type="Gene3D" id="1.10.10.60">
    <property type="entry name" value="Homeodomain-like"/>
    <property type="match status" value="1"/>
</dbReference>
<keyword evidence="6" id="KW-0804">Transcription</keyword>
<dbReference type="FunFam" id="3.40.50.2300:FF:000018">
    <property type="entry name" value="DNA-binding transcriptional regulator NtrC"/>
    <property type="match status" value="1"/>
</dbReference>
<gene>
    <name evidence="7" type="primary">dctD_2</name>
    <name evidence="7" type="ORF">OSB_25040</name>
</gene>
<dbReference type="STRING" id="1458307.OSB_25040"/>
<sequence>MSRNVLIVDDERDVRVALGQTVELAGGNAILAGSFIEAKDHIDPEYDGIIVTDIRMPGKDGFHLLDHAQKVDPDLPVVLLTGEGDVPMAIKAMSKGAYGFLEKPCGPKDFMAVVEKAWKARSIIMENRQLKLELDKGDAAARMLIGVSERADALRARVRAVARTSVEVLITGEPGTGMPKVAEVIHLLSGAASRPFVKRAAAQLSADDLSQVLAEAKDGTLYLDEVTALAPAVQFALLETLEAGCAVRVLSSTTRDIKQDVAEGRFHMDLFYRLDLMHLLVPSLRERPEDIPVLFRHYVAQACEQANLPEPAITQDVIAWLMAQDWPGNARGLMNTAMRFSMGMGEEGIMSPQDEGLGLAEQMAQVERSLLIEALQRTMGRSGEAAEVLKLPRKTFYDKLAKHRIKPEAFRQ</sequence>
<protein>
    <submittedName>
        <fullName evidence="7">C4-dicarboxylate transport transcriptional regulatory protein DctD</fullName>
    </submittedName>
</protein>
<dbReference type="Gene3D" id="1.10.8.60">
    <property type="match status" value="1"/>
</dbReference>
<dbReference type="Pfam" id="PF14532">
    <property type="entry name" value="Sigma54_activ_2"/>
    <property type="match status" value="1"/>
</dbReference>
<reference evidence="7 8" key="1">
    <citation type="journal article" date="2015" name="Genome Announc.">
        <title>Closed Genome Sequence of Octadecabacter temperatus SB1, the First Mesophilic Species of the Genus Octadecabacter.</title>
        <authorList>
            <person name="Voget S."/>
            <person name="Billerbeck S."/>
            <person name="Simon M."/>
            <person name="Daniel R."/>
        </authorList>
    </citation>
    <scope>NUCLEOTIDE SEQUENCE [LARGE SCALE GENOMIC DNA]</scope>
    <source>
        <strain evidence="7 8">SB1</strain>
    </source>
</reference>
<dbReference type="GO" id="GO:0043565">
    <property type="term" value="F:sequence-specific DNA binding"/>
    <property type="evidence" value="ECO:0007669"/>
    <property type="project" value="InterPro"/>
</dbReference>
<dbReference type="Proteomes" id="UP000067444">
    <property type="component" value="Chromosome"/>
</dbReference>
<dbReference type="KEGG" id="otm:OSB_25040"/>
<dbReference type="GO" id="GO:0000160">
    <property type="term" value="P:phosphorelay signal transduction system"/>
    <property type="evidence" value="ECO:0007669"/>
    <property type="project" value="UniProtKB-KW"/>
</dbReference>
<proteinExistence type="predicted"/>
<dbReference type="AlphaFoldDB" id="A0A0K0Y847"/>
<keyword evidence="8" id="KW-1185">Reference proteome</keyword>
<keyword evidence="3" id="KW-0067">ATP-binding</keyword>
<dbReference type="InterPro" id="IPR058031">
    <property type="entry name" value="AAA_lid_NorR"/>
</dbReference>
<dbReference type="PANTHER" id="PTHR32071:SF29">
    <property type="entry name" value="PHOSPHOGLYCERATE TRANSPORT SYSTEM TRANSCRIPTIONAL REGULATORY PROTEIN PGTA"/>
    <property type="match status" value="1"/>
</dbReference>
<dbReference type="GO" id="GO:0006355">
    <property type="term" value="P:regulation of DNA-templated transcription"/>
    <property type="evidence" value="ECO:0007669"/>
    <property type="project" value="InterPro"/>
</dbReference>
<dbReference type="RefSeq" id="WP_049835281.1">
    <property type="nucleotide sequence ID" value="NZ_CP012160.1"/>
</dbReference>